<keyword evidence="3" id="KW-0505">Motor protein</keyword>
<dbReference type="FunFam" id="1.20.5.190:FF:000001">
    <property type="entry name" value="unconventional myosin-Va"/>
    <property type="match status" value="1"/>
</dbReference>
<dbReference type="InterPro" id="IPR037991">
    <property type="entry name" value="Myo5c_CBD"/>
</dbReference>
<dbReference type="GO" id="GO:0003774">
    <property type="term" value="F:cytoskeletal motor activity"/>
    <property type="evidence" value="ECO:0007669"/>
    <property type="project" value="InterPro"/>
</dbReference>
<proteinExistence type="inferred from homology"/>
<dbReference type="Pfam" id="PF00612">
    <property type="entry name" value="IQ"/>
    <property type="match status" value="4"/>
</dbReference>
<dbReference type="OrthoDB" id="6108017at2759"/>
<dbReference type="InterPro" id="IPR001609">
    <property type="entry name" value="Myosin_head_motor_dom-like"/>
</dbReference>
<accession>A0A8J6EHG0</accession>
<evidence type="ECO:0000313" key="7">
    <source>
        <dbReference type="EMBL" id="KAG9469076.1"/>
    </source>
</evidence>
<keyword evidence="3" id="KW-0518">Myosin</keyword>
<dbReference type="GO" id="GO:0051020">
    <property type="term" value="F:GTPase binding"/>
    <property type="evidence" value="ECO:0007669"/>
    <property type="project" value="TreeGrafter"/>
</dbReference>
<dbReference type="Pfam" id="PF01843">
    <property type="entry name" value="DIL"/>
    <property type="match status" value="1"/>
</dbReference>
<feature type="coiled-coil region" evidence="4">
    <location>
        <begin position="159"/>
        <end position="373"/>
    </location>
</feature>
<dbReference type="InterPro" id="IPR027417">
    <property type="entry name" value="P-loop_NTPase"/>
</dbReference>
<dbReference type="AlphaFoldDB" id="A0A8J6EHG0"/>
<evidence type="ECO:0000256" key="1">
    <source>
        <dbReference type="ARBA" id="ARBA00022737"/>
    </source>
</evidence>
<organism evidence="7 8">
    <name type="scientific">Eleutherodactylus coqui</name>
    <name type="common">Puerto Rican coqui</name>
    <dbReference type="NCBI Taxonomy" id="57060"/>
    <lineage>
        <taxon>Eukaryota</taxon>
        <taxon>Metazoa</taxon>
        <taxon>Chordata</taxon>
        <taxon>Craniata</taxon>
        <taxon>Vertebrata</taxon>
        <taxon>Euteleostomi</taxon>
        <taxon>Amphibia</taxon>
        <taxon>Batrachia</taxon>
        <taxon>Anura</taxon>
        <taxon>Neobatrachia</taxon>
        <taxon>Hyloidea</taxon>
        <taxon>Eleutherodactylidae</taxon>
        <taxon>Eleutherodactylinae</taxon>
        <taxon>Eleutherodactylus</taxon>
        <taxon>Eleutherodactylus</taxon>
    </lineage>
</organism>
<evidence type="ECO:0000259" key="6">
    <source>
        <dbReference type="PROSITE" id="PS51456"/>
    </source>
</evidence>
<evidence type="ECO:0000256" key="2">
    <source>
        <dbReference type="ARBA" id="ARBA00023054"/>
    </source>
</evidence>
<dbReference type="PROSITE" id="PS50096">
    <property type="entry name" value="IQ"/>
    <property type="match status" value="4"/>
</dbReference>
<dbReference type="PROSITE" id="PS51126">
    <property type="entry name" value="DILUTE"/>
    <property type="match status" value="1"/>
</dbReference>
<keyword evidence="2 4" id="KW-0175">Coiled coil</keyword>
<keyword evidence="3" id="KW-0009">Actin-binding</keyword>
<dbReference type="Gene3D" id="6.10.220.10">
    <property type="match status" value="1"/>
</dbReference>
<feature type="domain" description="Myosin motor" evidence="6">
    <location>
        <begin position="1"/>
        <end position="28"/>
    </location>
</feature>
<dbReference type="GO" id="GO:0005524">
    <property type="term" value="F:ATP binding"/>
    <property type="evidence" value="ECO:0007669"/>
    <property type="project" value="InterPro"/>
</dbReference>
<name>A0A8J6EHG0_ELECQ</name>
<dbReference type="PROSITE" id="PS51456">
    <property type="entry name" value="MYOSIN_MOTOR"/>
    <property type="match status" value="1"/>
</dbReference>
<dbReference type="CDD" id="cd15476">
    <property type="entry name" value="Myo5c_CBD"/>
    <property type="match status" value="1"/>
</dbReference>
<gene>
    <name evidence="7" type="ORF">GDO78_021267</name>
</gene>
<dbReference type="InterPro" id="IPR002710">
    <property type="entry name" value="Dilute_dom"/>
</dbReference>
<feature type="non-terminal residue" evidence="7">
    <location>
        <position position="993"/>
    </location>
</feature>
<dbReference type="InterPro" id="IPR000048">
    <property type="entry name" value="IQ_motif_EF-hand-BS"/>
</dbReference>
<feature type="coiled-coil region" evidence="4">
    <location>
        <begin position="526"/>
        <end position="602"/>
    </location>
</feature>
<feature type="domain" description="Dilute" evidence="5">
    <location>
        <begin position="672"/>
        <end position="948"/>
    </location>
</feature>
<dbReference type="GO" id="GO:0003779">
    <property type="term" value="F:actin binding"/>
    <property type="evidence" value="ECO:0007669"/>
    <property type="project" value="UniProtKB-KW"/>
</dbReference>
<keyword evidence="1" id="KW-0677">Repeat</keyword>
<evidence type="ECO:0000259" key="5">
    <source>
        <dbReference type="PROSITE" id="PS51126"/>
    </source>
</evidence>
<dbReference type="InterPro" id="IPR052072">
    <property type="entry name" value="Vascular_dev_regulator"/>
</dbReference>
<evidence type="ECO:0000313" key="8">
    <source>
        <dbReference type="Proteomes" id="UP000770717"/>
    </source>
</evidence>
<dbReference type="Gene3D" id="1.20.5.190">
    <property type="match status" value="2"/>
</dbReference>
<dbReference type="PANTHER" id="PTHR16027:SF6">
    <property type="entry name" value="DILUTE DOMAIN-CONTAINING PROTEIN"/>
    <property type="match status" value="1"/>
</dbReference>
<evidence type="ECO:0000256" key="4">
    <source>
        <dbReference type="SAM" id="Coils"/>
    </source>
</evidence>
<dbReference type="GO" id="GO:0016459">
    <property type="term" value="C:myosin complex"/>
    <property type="evidence" value="ECO:0007669"/>
    <property type="project" value="UniProtKB-KW"/>
</dbReference>
<protein>
    <submittedName>
        <fullName evidence="7">Uncharacterized protein</fullName>
    </submittedName>
</protein>
<dbReference type="SMART" id="SM00015">
    <property type="entry name" value="IQ"/>
    <property type="match status" value="5"/>
</dbReference>
<sequence>QDSNQYQFGRTKIFFRAGQVAYLEKLRSDKLRNACIMIQKNIRGWVQREKFLRARNAAIVIQQYFRGQRAVRQAITATAIKHAWAAIIIQKHCRGFLVRRIYQLILVATVTIQAFTRGYLARKRYRKMREEHKAVILQKYARAWLARRRFQNIRRFVMNIQLSYRVQRLQKKLEDQNKENHGLMERLTSLAAVHSHDVDKLHKVESELEKSLTQRKLQEEKGKKYKDEAEQKISKLQAQNAEFMERKQRLEVQLEEKTQDMKDKMDELTNQLFTDVEKKDKQRVGLEKQFEMQKKDYEKQIKELKDEIEALKAKNKQLTLQIEEQTRLSDRLKLEVAHLSDQAKKIPGFETQIEDLETQLKESDNQTQIQKHEMREKMSEMAKQLLDSFEIEDVKNRLAQEDLGNINEDGELWFAYEGLKKATRILENHFHTQKEAYEKEIELLNFKVNHFSDDIKHIQRSLKEEKETNGVLRQEITRLMSENKIIASLHTKISDLEKQNMDLQGSLYEQNMKKPDKKEKLFNHKNQQEEEENMSQKVKKRHLEQLETDEMKGKEDGIHLTEQNEMHIEDYAEQLDKKDRIIKKLQDQIKALTKTMETENQINVPSVFKDYLGMLEFLQEDEFKLISNLILDIKPRGVVVNMIPGLPAHILFMCVRYTDYINDAERIKSLMNASINGIKQVIQEHADDFEMLSFWLSNVHHFLNCLKQYSGEEEFMKYNVPLQNKNCLKNFDLSEYRQIISDLAIRIYHQFITVMENNLQPMIVPGMLEYESLHGISVAKPTGFRKRSSSIDDTDAYTMTSILQQLSYFYTTMCQHGMDPELQKQTVKQLFFLISTVTLNSLFLRKDMCSCRKGMQIRCNISYLEEWLQGKNLHGSAAKETLEPLSQAAWLLQVKKIKDEDAKEICDRCTVLSTVQIVKILNSYTPIDDFEKRVTPSFVRKVQSMLNSREDGSQLMLDSKYLFQVTFPFSPSPHALESIQIPSSLKLGFLKRI</sequence>
<dbReference type="Gene3D" id="3.30.70.1590">
    <property type="match status" value="1"/>
</dbReference>
<dbReference type="EMBL" id="WNTK01000628">
    <property type="protein sequence ID" value="KAG9469076.1"/>
    <property type="molecule type" value="Genomic_DNA"/>
</dbReference>
<comment type="caution">
    <text evidence="7">The sequence shown here is derived from an EMBL/GenBank/DDBJ whole genome shotgun (WGS) entry which is preliminary data.</text>
</comment>
<dbReference type="SMART" id="SM01132">
    <property type="entry name" value="DIL"/>
    <property type="match status" value="1"/>
</dbReference>
<dbReference type="SUPFAM" id="SSF52540">
    <property type="entry name" value="P-loop containing nucleoside triphosphate hydrolases"/>
    <property type="match status" value="2"/>
</dbReference>
<evidence type="ECO:0000256" key="3">
    <source>
        <dbReference type="PROSITE-ProRule" id="PRU00782"/>
    </source>
</evidence>
<comment type="similarity">
    <text evidence="3">Belongs to the TRAFAC class myosin-kinesin ATPase superfamily. Myosin family.</text>
</comment>
<dbReference type="PANTHER" id="PTHR16027">
    <property type="entry name" value="DILUTE DOMAIN-CONTAINING PROTEIN YPR089W"/>
    <property type="match status" value="1"/>
</dbReference>
<dbReference type="Proteomes" id="UP000770717">
    <property type="component" value="Unassembled WGS sequence"/>
</dbReference>
<reference evidence="7" key="1">
    <citation type="thesis" date="2020" institute="ProQuest LLC" country="789 East Eisenhower Parkway, Ann Arbor, MI, USA">
        <title>Comparative Genomics and Chromosome Evolution.</title>
        <authorList>
            <person name="Mudd A.B."/>
        </authorList>
    </citation>
    <scope>NUCLEOTIDE SEQUENCE</scope>
    <source>
        <strain evidence="7">HN-11 Male</strain>
        <tissue evidence="7">Kidney and liver</tissue>
    </source>
</reference>
<keyword evidence="8" id="KW-1185">Reference proteome</keyword>
<comment type="caution">
    <text evidence="3">Lacks conserved residue(s) required for the propagation of feature annotation.</text>
</comment>